<dbReference type="GO" id="GO:0000978">
    <property type="term" value="F:RNA polymerase II cis-regulatory region sequence-specific DNA binding"/>
    <property type="evidence" value="ECO:0007669"/>
    <property type="project" value="TreeGrafter"/>
</dbReference>
<gene>
    <name evidence="11" type="ORF">LSH36_878g00001</name>
</gene>
<feature type="compositionally biased region" description="Basic residues" evidence="9">
    <location>
        <begin position="129"/>
        <end position="141"/>
    </location>
</feature>
<keyword evidence="3" id="KW-0677">Repeat</keyword>
<name>A0AAD9MRI4_9ANNE</name>
<dbReference type="FunFam" id="3.30.160.60:FF:000045">
    <property type="entry name" value="ZFP69 zinc finger protein B"/>
    <property type="match status" value="1"/>
</dbReference>
<dbReference type="InterPro" id="IPR050589">
    <property type="entry name" value="Ikaros_C2H2-ZF"/>
</dbReference>
<dbReference type="GO" id="GO:0003700">
    <property type="term" value="F:DNA-binding transcription factor activity"/>
    <property type="evidence" value="ECO:0007669"/>
    <property type="project" value="TreeGrafter"/>
</dbReference>
<keyword evidence="4 8" id="KW-0863">Zinc-finger</keyword>
<dbReference type="GO" id="GO:0006357">
    <property type="term" value="P:regulation of transcription by RNA polymerase II"/>
    <property type="evidence" value="ECO:0007669"/>
    <property type="project" value="TreeGrafter"/>
</dbReference>
<feature type="compositionally biased region" description="Basic and acidic residues" evidence="9">
    <location>
        <begin position="49"/>
        <end position="62"/>
    </location>
</feature>
<dbReference type="FunFam" id="3.30.160.60:FF:000100">
    <property type="entry name" value="Zinc finger 45-like"/>
    <property type="match status" value="1"/>
</dbReference>
<feature type="domain" description="C2H2-type" evidence="10">
    <location>
        <begin position="331"/>
        <end position="358"/>
    </location>
</feature>
<evidence type="ECO:0000256" key="7">
    <source>
        <dbReference type="ARBA" id="ARBA00023242"/>
    </source>
</evidence>
<evidence type="ECO:0000259" key="10">
    <source>
        <dbReference type="PROSITE" id="PS50157"/>
    </source>
</evidence>
<evidence type="ECO:0000256" key="1">
    <source>
        <dbReference type="ARBA" id="ARBA00004123"/>
    </source>
</evidence>
<dbReference type="InterPro" id="IPR036236">
    <property type="entry name" value="Znf_C2H2_sf"/>
</dbReference>
<evidence type="ECO:0000256" key="6">
    <source>
        <dbReference type="ARBA" id="ARBA00023125"/>
    </source>
</evidence>
<feature type="domain" description="C2H2-type" evidence="10">
    <location>
        <begin position="416"/>
        <end position="443"/>
    </location>
</feature>
<dbReference type="AlphaFoldDB" id="A0AAD9MRI4"/>
<feature type="domain" description="C2H2-type" evidence="10">
    <location>
        <begin position="471"/>
        <end position="499"/>
    </location>
</feature>
<proteinExistence type="predicted"/>
<feature type="compositionally biased region" description="Polar residues" evidence="9">
    <location>
        <begin position="115"/>
        <end position="124"/>
    </location>
</feature>
<evidence type="ECO:0000256" key="4">
    <source>
        <dbReference type="ARBA" id="ARBA00022771"/>
    </source>
</evidence>
<evidence type="ECO:0000256" key="3">
    <source>
        <dbReference type="ARBA" id="ARBA00022737"/>
    </source>
</evidence>
<dbReference type="GO" id="GO:0008270">
    <property type="term" value="F:zinc ion binding"/>
    <property type="evidence" value="ECO:0007669"/>
    <property type="project" value="UniProtKB-KW"/>
</dbReference>
<dbReference type="Gene3D" id="3.30.160.60">
    <property type="entry name" value="Classic Zinc Finger"/>
    <property type="match status" value="7"/>
</dbReference>
<keyword evidence="2" id="KW-0479">Metal-binding</keyword>
<dbReference type="SMART" id="SM00355">
    <property type="entry name" value="ZnF_C2H2"/>
    <property type="match status" value="9"/>
</dbReference>
<dbReference type="GO" id="GO:0005634">
    <property type="term" value="C:nucleus"/>
    <property type="evidence" value="ECO:0007669"/>
    <property type="project" value="UniProtKB-SubCell"/>
</dbReference>
<dbReference type="PANTHER" id="PTHR24404:SF114">
    <property type="entry name" value="KLUMPFUSS, ISOFORM B-RELATED"/>
    <property type="match status" value="1"/>
</dbReference>
<dbReference type="PROSITE" id="PS00028">
    <property type="entry name" value="ZINC_FINGER_C2H2_1"/>
    <property type="match status" value="5"/>
</dbReference>
<feature type="region of interest" description="Disordered" evidence="9">
    <location>
        <begin position="89"/>
        <end position="165"/>
    </location>
</feature>
<feature type="domain" description="C2H2-type" evidence="10">
    <location>
        <begin position="359"/>
        <end position="387"/>
    </location>
</feature>
<dbReference type="InterPro" id="IPR013087">
    <property type="entry name" value="Znf_C2H2_type"/>
</dbReference>
<evidence type="ECO:0000256" key="8">
    <source>
        <dbReference type="PROSITE-ProRule" id="PRU00042"/>
    </source>
</evidence>
<protein>
    <recommendedName>
        <fullName evidence="10">C2H2-type domain-containing protein</fullName>
    </recommendedName>
</protein>
<feature type="region of interest" description="Disordered" evidence="9">
    <location>
        <begin position="49"/>
        <end position="72"/>
    </location>
</feature>
<organism evidence="11 12">
    <name type="scientific">Paralvinella palmiformis</name>
    <dbReference type="NCBI Taxonomy" id="53620"/>
    <lineage>
        <taxon>Eukaryota</taxon>
        <taxon>Metazoa</taxon>
        <taxon>Spiralia</taxon>
        <taxon>Lophotrochozoa</taxon>
        <taxon>Annelida</taxon>
        <taxon>Polychaeta</taxon>
        <taxon>Sedentaria</taxon>
        <taxon>Canalipalpata</taxon>
        <taxon>Terebellida</taxon>
        <taxon>Terebelliformia</taxon>
        <taxon>Alvinellidae</taxon>
        <taxon>Paralvinella</taxon>
    </lineage>
</organism>
<dbReference type="SUPFAM" id="SSF57667">
    <property type="entry name" value="beta-beta-alpha zinc fingers"/>
    <property type="match status" value="4"/>
</dbReference>
<evidence type="ECO:0000256" key="5">
    <source>
        <dbReference type="ARBA" id="ARBA00022833"/>
    </source>
</evidence>
<keyword evidence="6" id="KW-0238">DNA-binding</keyword>
<comment type="subcellular location">
    <subcellularLocation>
        <location evidence="1">Nucleus</location>
    </subcellularLocation>
</comment>
<evidence type="ECO:0000256" key="9">
    <source>
        <dbReference type="SAM" id="MobiDB-lite"/>
    </source>
</evidence>
<dbReference type="PANTHER" id="PTHR24404">
    <property type="entry name" value="ZINC FINGER PROTEIN"/>
    <property type="match status" value="1"/>
</dbReference>
<dbReference type="EMBL" id="JAODUP010000878">
    <property type="protein sequence ID" value="KAK2143092.1"/>
    <property type="molecule type" value="Genomic_DNA"/>
</dbReference>
<evidence type="ECO:0000313" key="11">
    <source>
        <dbReference type="EMBL" id="KAK2143092.1"/>
    </source>
</evidence>
<feature type="domain" description="C2H2-type" evidence="10">
    <location>
        <begin position="245"/>
        <end position="267"/>
    </location>
</feature>
<feature type="compositionally biased region" description="Polar residues" evidence="9">
    <location>
        <begin position="63"/>
        <end position="72"/>
    </location>
</feature>
<evidence type="ECO:0000256" key="2">
    <source>
        <dbReference type="ARBA" id="ARBA00022723"/>
    </source>
</evidence>
<feature type="domain" description="C2H2-type" evidence="10">
    <location>
        <begin position="443"/>
        <end position="470"/>
    </location>
</feature>
<comment type="caution">
    <text evidence="11">The sequence shown here is derived from an EMBL/GenBank/DDBJ whole genome shotgun (WGS) entry which is preliminary data.</text>
</comment>
<keyword evidence="7" id="KW-0539">Nucleus</keyword>
<sequence>MEEGDVSQLWNTFQLKITELFTVGHRLPYSLQLEAVKKVDEQTTKWRRDLRLERSPSSHGEDGTTSEVESSLGISGSQLMMMEGQNIDLRSDNKVLTGSEKVPDEGSDSEEGSTIVATSVQNKMVMTKGRSRTRRKRKSAVKKSSPANSKPHAPNNVSKLKADCSHAPNDVTNAVMKMESKETDVDKLEINCCILEQIENAKLLSDGNVCGDSSMASLDSENDLHHDGMLKTGVSLSGVGTNKSFPCSFCDKRFAHKSNLLSHVQIHKKGPLKCTDCDKEFFSRGGLSLHRKSHQPSEACPYCDHLAPNASYLKKHVDIKHFKEDVTRRRYSCDQCKARFYTKYHLERHLECHSKTKTFQCPHCTHSTHSEMLLKRHLSNMHTSRDPYVCNICGATTKFKMSLIEHQRRHYNDKPYKCTECSYCAVSSSNVARHSLIHKGRTYQCDVCQKKFVYKSHLKRHQVIHTGEKIFTCLECSYSCNVSSNLRKHMSLVHKRILPPRRGGKQIPRLDEIIINDHSETSGLDNNQSQDGALINIASQIEAVPQTTSVYLFSDTSKVPNYVTS</sequence>
<evidence type="ECO:0000313" key="12">
    <source>
        <dbReference type="Proteomes" id="UP001208570"/>
    </source>
</evidence>
<dbReference type="PROSITE" id="PS50157">
    <property type="entry name" value="ZINC_FINGER_C2H2_2"/>
    <property type="match status" value="8"/>
</dbReference>
<feature type="domain" description="C2H2-type" evidence="10">
    <location>
        <begin position="388"/>
        <end position="415"/>
    </location>
</feature>
<dbReference type="Pfam" id="PF00096">
    <property type="entry name" value="zf-C2H2"/>
    <property type="match status" value="5"/>
</dbReference>
<reference evidence="11" key="1">
    <citation type="journal article" date="2023" name="Mol. Biol. Evol.">
        <title>Third-Generation Sequencing Reveals the Adaptive Role of the Epigenome in Three Deep-Sea Polychaetes.</title>
        <authorList>
            <person name="Perez M."/>
            <person name="Aroh O."/>
            <person name="Sun Y."/>
            <person name="Lan Y."/>
            <person name="Juniper S.K."/>
            <person name="Young C.R."/>
            <person name="Angers B."/>
            <person name="Qian P.Y."/>
        </authorList>
    </citation>
    <scope>NUCLEOTIDE SEQUENCE</scope>
    <source>
        <strain evidence="11">P08H-3</strain>
    </source>
</reference>
<dbReference type="Proteomes" id="UP001208570">
    <property type="component" value="Unassembled WGS sequence"/>
</dbReference>
<accession>A0AAD9MRI4</accession>
<keyword evidence="12" id="KW-1185">Reference proteome</keyword>
<feature type="domain" description="C2H2-type" evidence="10">
    <location>
        <begin position="272"/>
        <end position="299"/>
    </location>
</feature>
<keyword evidence="5" id="KW-0862">Zinc</keyword>